<accession>A0ABD2IAE2</accession>
<evidence type="ECO:0000313" key="1">
    <source>
        <dbReference type="EMBL" id="KAL3074500.1"/>
    </source>
</evidence>
<reference evidence="1 2" key="1">
    <citation type="submission" date="2024-10" db="EMBL/GenBank/DDBJ databases">
        <authorList>
            <person name="Kim D."/>
        </authorList>
    </citation>
    <scope>NUCLEOTIDE SEQUENCE [LARGE SCALE GENOMIC DNA]</scope>
    <source>
        <strain evidence="1">Taebaek</strain>
    </source>
</reference>
<proteinExistence type="predicted"/>
<name>A0ABD2IAE2_HETSC</name>
<dbReference type="AlphaFoldDB" id="A0ABD2IAE2"/>
<gene>
    <name evidence="1" type="ORF">niasHS_015330</name>
</gene>
<organism evidence="1 2">
    <name type="scientific">Heterodera schachtii</name>
    <name type="common">Sugarbeet cyst nematode worm</name>
    <name type="synonym">Tylenchus schachtii</name>
    <dbReference type="NCBI Taxonomy" id="97005"/>
    <lineage>
        <taxon>Eukaryota</taxon>
        <taxon>Metazoa</taxon>
        <taxon>Ecdysozoa</taxon>
        <taxon>Nematoda</taxon>
        <taxon>Chromadorea</taxon>
        <taxon>Rhabditida</taxon>
        <taxon>Tylenchina</taxon>
        <taxon>Tylenchomorpha</taxon>
        <taxon>Tylenchoidea</taxon>
        <taxon>Heteroderidae</taxon>
        <taxon>Heteroderinae</taxon>
        <taxon>Heterodera</taxon>
    </lineage>
</organism>
<comment type="caution">
    <text evidence="1">The sequence shown here is derived from an EMBL/GenBank/DDBJ whole genome shotgun (WGS) entry which is preliminary data.</text>
</comment>
<dbReference type="Proteomes" id="UP001620645">
    <property type="component" value="Unassembled WGS sequence"/>
</dbReference>
<protein>
    <submittedName>
        <fullName evidence="1">Uncharacterized protein</fullName>
    </submittedName>
</protein>
<sequence>MGGNIRITFIDECQICSQNELTMSKLITMSPQQISQMRRYSDKSDGHRLTSESFCMFLLQNSVNKMLFSAEKLQIRTDFPRGFVKEMLSTPIPKRELFDGNGQLLKLAAN</sequence>
<keyword evidence="2" id="KW-1185">Reference proteome</keyword>
<dbReference type="EMBL" id="JBICCN010000357">
    <property type="protein sequence ID" value="KAL3074500.1"/>
    <property type="molecule type" value="Genomic_DNA"/>
</dbReference>
<evidence type="ECO:0000313" key="2">
    <source>
        <dbReference type="Proteomes" id="UP001620645"/>
    </source>
</evidence>